<protein>
    <submittedName>
        <fullName evidence="4">Methyltransferase</fullName>
    </submittedName>
</protein>
<dbReference type="SUPFAM" id="SSF53335">
    <property type="entry name" value="S-adenosyl-L-methionine-dependent methyltransferases"/>
    <property type="match status" value="1"/>
</dbReference>
<dbReference type="RefSeq" id="WP_094215348.1">
    <property type="nucleotide sequence ID" value="NZ_MCGQ01000007.1"/>
</dbReference>
<dbReference type="InterPro" id="IPR029063">
    <property type="entry name" value="SAM-dependent_MTases_sf"/>
</dbReference>
<dbReference type="CDD" id="cd02440">
    <property type="entry name" value="AdoMet_MTases"/>
    <property type="match status" value="1"/>
</dbReference>
<sequence>MSDSTAPFLRNTRSSYDAIAKDYASRFPDGLPHPLDRQLVTAFAELVTANGPAPVADLGSGPGYVTARLHDLGVPAFGVDVSPAMVTLAREAHPQLRFHVGSMTSLDLPDATLGGILALYSTIHVPDDHLPTAFSEFRRTLSPGAPVLLAFQSGPEPGHLHLAERFGHQIDLDYYWRTPEQVTALLTGAGLEVVATVLREPDGEETRGRAFLLARKP</sequence>
<organism evidence="4 5">
    <name type="scientific">Streptomyces diastatochromogenes</name>
    <dbReference type="NCBI Taxonomy" id="42236"/>
    <lineage>
        <taxon>Bacteria</taxon>
        <taxon>Bacillati</taxon>
        <taxon>Actinomycetota</taxon>
        <taxon>Actinomycetes</taxon>
        <taxon>Kitasatosporales</taxon>
        <taxon>Streptomycetaceae</taxon>
        <taxon>Streptomyces</taxon>
    </lineage>
</organism>
<dbReference type="AlphaFoldDB" id="A0A233SRY1"/>
<dbReference type="Pfam" id="PF13649">
    <property type="entry name" value="Methyltransf_25"/>
    <property type="match status" value="1"/>
</dbReference>
<evidence type="ECO:0000313" key="5">
    <source>
        <dbReference type="Proteomes" id="UP000215483"/>
    </source>
</evidence>
<feature type="domain" description="Methyltransferase" evidence="3">
    <location>
        <begin position="55"/>
        <end position="144"/>
    </location>
</feature>
<dbReference type="GO" id="GO:0017000">
    <property type="term" value="P:antibiotic biosynthetic process"/>
    <property type="evidence" value="ECO:0007669"/>
    <property type="project" value="UniProtKB-ARBA"/>
</dbReference>
<dbReference type="Gene3D" id="3.40.50.150">
    <property type="entry name" value="Vaccinia Virus protein VP39"/>
    <property type="match status" value="1"/>
</dbReference>
<dbReference type="InterPro" id="IPR041698">
    <property type="entry name" value="Methyltransf_25"/>
</dbReference>
<comment type="caution">
    <text evidence="4">The sequence shown here is derived from an EMBL/GenBank/DDBJ whole genome shotgun (WGS) entry which is preliminary data.</text>
</comment>
<evidence type="ECO:0000256" key="2">
    <source>
        <dbReference type="ARBA" id="ARBA00022679"/>
    </source>
</evidence>
<keyword evidence="2 4" id="KW-0808">Transferase</keyword>
<dbReference type="GO" id="GO:0032259">
    <property type="term" value="P:methylation"/>
    <property type="evidence" value="ECO:0007669"/>
    <property type="project" value="UniProtKB-KW"/>
</dbReference>
<reference evidence="4 5" key="1">
    <citation type="submission" date="2016-07" db="EMBL/GenBank/DDBJ databases">
        <title>Draft genome of Streptomyces diastatochromogenes.</title>
        <authorList>
            <person name="Podduturi R."/>
            <person name="Lukassen M.B."/>
            <person name="Clausen N."/>
            <person name="Nielsen J.L."/>
            <person name="Jorgensen N.O."/>
        </authorList>
    </citation>
    <scope>NUCLEOTIDE SEQUENCE [LARGE SCALE GENOMIC DNA]</scope>
    <source>
        <strain evidence="4 5">DSM 40608</strain>
    </source>
</reference>
<gene>
    <name evidence="4" type="ORF">BEK98_05975</name>
</gene>
<dbReference type="OrthoDB" id="9805171at2"/>
<evidence type="ECO:0000259" key="3">
    <source>
        <dbReference type="Pfam" id="PF13649"/>
    </source>
</evidence>
<name>A0A233SRY1_STRDA</name>
<dbReference type="PANTHER" id="PTHR43861">
    <property type="entry name" value="TRANS-ACONITATE 2-METHYLTRANSFERASE-RELATED"/>
    <property type="match status" value="1"/>
</dbReference>
<dbReference type="GO" id="GO:0008168">
    <property type="term" value="F:methyltransferase activity"/>
    <property type="evidence" value="ECO:0007669"/>
    <property type="project" value="UniProtKB-KW"/>
</dbReference>
<proteinExistence type="predicted"/>
<accession>A0A233SRY1</accession>
<dbReference type="Proteomes" id="UP000215483">
    <property type="component" value="Unassembled WGS sequence"/>
</dbReference>
<evidence type="ECO:0000313" key="4">
    <source>
        <dbReference type="EMBL" id="OXY98403.1"/>
    </source>
</evidence>
<dbReference type="PANTHER" id="PTHR43861:SF1">
    <property type="entry name" value="TRANS-ACONITATE 2-METHYLTRANSFERASE"/>
    <property type="match status" value="1"/>
</dbReference>
<dbReference type="EMBL" id="MCGQ01000007">
    <property type="protein sequence ID" value="OXY98403.1"/>
    <property type="molecule type" value="Genomic_DNA"/>
</dbReference>
<keyword evidence="1 4" id="KW-0489">Methyltransferase</keyword>
<keyword evidence="5" id="KW-1185">Reference proteome</keyword>
<evidence type="ECO:0000256" key="1">
    <source>
        <dbReference type="ARBA" id="ARBA00022603"/>
    </source>
</evidence>